<dbReference type="Pfam" id="PF02518">
    <property type="entry name" value="HATPase_c"/>
    <property type="match status" value="1"/>
</dbReference>
<dbReference type="PANTHER" id="PTHR45436:SF5">
    <property type="entry name" value="SENSOR HISTIDINE KINASE TRCS"/>
    <property type="match status" value="1"/>
</dbReference>
<dbReference type="Pfam" id="PF00672">
    <property type="entry name" value="HAMP"/>
    <property type="match status" value="1"/>
</dbReference>
<dbReference type="EMBL" id="BAABLM010000002">
    <property type="protein sequence ID" value="GAA4672019.1"/>
    <property type="molecule type" value="Genomic_DNA"/>
</dbReference>
<evidence type="ECO:0000256" key="4">
    <source>
        <dbReference type="ARBA" id="ARBA00022553"/>
    </source>
</evidence>
<evidence type="ECO:0000256" key="6">
    <source>
        <dbReference type="ARBA" id="ARBA00022692"/>
    </source>
</evidence>
<dbReference type="GO" id="GO:0005524">
    <property type="term" value="F:ATP binding"/>
    <property type="evidence" value="ECO:0007669"/>
    <property type="project" value="UniProtKB-KW"/>
</dbReference>
<evidence type="ECO:0000256" key="1">
    <source>
        <dbReference type="ARBA" id="ARBA00000085"/>
    </source>
</evidence>
<dbReference type="CDD" id="cd00082">
    <property type="entry name" value="HisKA"/>
    <property type="match status" value="1"/>
</dbReference>
<dbReference type="EC" id="2.7.13.3" evidence="3"/>
<dbReference type="InterPro" id="IPR005467">
    <property type="entry name" value="His_kinase_dom"/>
</dbReference>
<comment type="catalytic activity">
    <reaction evidence="1">
        <text>ATP + protein L-histidine = ADP + protein N-phospho-L-histidine.</text>
        <dbReference type="EC" id="2.7.13.3"/>
    </reaction>
</comment>
<evidence type="ECO:0000256" key="10">
    <source>
        <dbReference type="SAM" id="Phobius"/>
    </source>
</evidence>
<keyword evidence="8 10" id="KW-1133">Transmembrane helix</keyword>
<dbReference type="SMART" id="SM00304">
    <property type="entry name" value="HAMP"/>
    <property type="match status" value="1"/>
</dbReference>
<evidence type="ECO:0000256" key="3">
    <source>
        <dbReference type="ARBA" id="ARBA00012438"/>
    </source>
</evidence>
<keyword evidence="10" id="KW-0472">Membrane</keyword>
<dbReference type="SUPFAM" id="SSF55874">
    <property type="entry name" value="ATPase domain of HSP90 chaperone/DNA topoisomerase II/histidine kinase"/>
    <property type="match status" value="1"/>
</dbReference>
<dbReference type="InterPro" id="IPR036097">
    <property type="entry name" value="HisK_dim/P_sf"/>
</dbReference>
<evidence type="ECO:0000256" key="8">
    <source>
        <dbReference type="ARBA" id="ARBA00022989"/>
    </source>
</evidence>
<feature type="domain" description="HAMP" evidence="12">
    <location>
        <begin position="133"/>
        <end position="186"/>
    </location>
</feature>
<protein>
    <recommendedName>
        <fullName evidence="3">histidine kinase</fullName>
        <ecNumber evidence="3">2.7.13.3</ecNumber>
    </recommendedName>
</protein>
<comment type="caution">
    <text evidence="13">The sequence shown here is derived from an EMBL/GenBank/DDBJ whole genome shotgun (WGS) entry which is preliminary data.</text>
</comment>
<evidence type="ECO:0000256" key="5">
    <source>
        <dbReference type="ARBA" id="ARBA00022679"/>
    </source>
</evidence>
<keyword evidence="13" id="KW-0547">Nucleotide-binding</keyword>
<organism evidence="13 14">
    <name type="scientific">Frondihabitans cladoniiphilus</name>
    <dbReference type="NCBI Taxonomy" id="715785"/>
    <lineage>
        <taxon>Bacteria</taxon>
        <taxon>Bacillati</taxon>
        <taxon>Actinomycetota</taxon>
        <taxon>Actinomycetes</taxon>
        <taxon>Micrococcales</taxon>
        <taxon>Microbacteriaceae</taxon>
        <taxon>Frondihabitans</taxon>
    </lineage>
</organism>
<dbReference type="InterPro" id="IPR003660">
    <property type="entry name" value="HAMP_dom"/>
</dbReference>
<keyword evidence="13" id="KW-0067">ATP-binding</keyword>
<sequence>MKTLASHLVPARWNPRTSARLRLTATFTALILTVGAAILVTIFLIMSFVPQYDFSANPGLLPDGGTVPLTETESGSPAILMDEADPADAEVASLAVVTISDPAELRGLLLSTSAIVFAFVLVGGAIASWIVAGRVLRPVEQLTEAARKAADGRLDHRIAHDGAPDELGRLAETFDDMLERLQRSFEAQRRFASNASHELRTPLATTQALLDVALLDPDDFDRETLTTKLRETNTRNIQTVEALLALSDAQAGTTATEPVELDEIAREVVASSLADAAERDVTIHSTILAGRVIGDATLVRLLVGNLVGNAIRYNVHGGDVWLTVADGVVRVENTGVAIADDDLPRLTEPFFRAAGRVTNSHGLGLALVDAISRGHRASLRLDARPGGGLVVTVTFP</sequence>
<dbReference type="PROSITE" id="PS50885">
    <property type="entry name" value="HAMP"/>
    <property type="match status" value="1"/>
</dbReference>
<dbReference type="Gene3D" id="1.10.287.130">
    <property type="match status" value="1"/>
</dbReference>
<dbReference type="InterPro" id="IPR036890">
    <property type="entry name" value="HATPase_C_sf"/>
</dbReference>
<gene>
    <name evidence="13" type="ORF">GCM10025780_14990</name>
</gene>
<accession>A0ABP8VWG1</accession>
<reference evidence="14" key="1">
    <citation type="journal article" date="2019" name="Int. J. Syst. Evol. Microbiol.">
        <title>The Global Catalogue of Microorganisms (GCM) 10K type strain sequencing project: providing services to taxonomists for standard genome sequencing and annotation.</title>
        <authorList>
            <consortium name="The Broad Institute Genomics Platform"/>
            <consortium name="The Broad Institute Genome Sequencing Center for Infectious Disease"/>
            <person name="Wu L."/>
            <person name="Ma J."/>
        </authorList>
    </citation>
    <scope>NUCLEOTIDE SEQUENCE [LARGE SCALE GENOMIC DNA]</scope>
    <source>
        <strain evidence="14">JCM 18956</strain>
    </source>
</reference>
<evidence type="ECO:0000259" key="11">
    <source>
        <dbReference type="PROSITE" id="PS50109"/>
    </source>
</evidence>
<keyword evidence="14" id="KW-1185">Reference proteome</keyword>
<dbReference type="PANTHER" id="PTHR45436">
    <property type="entry name" value="SENSOR HISTIDINE KINASE YKOH"/>
    <property type="match status" value="1"/>
</dbReference>
<dbReference type="RefSeq" id="WP_345374973.1">
    <property type="nucleotide sequence ID" value="NZ_BAABLM010000002.1"/>
</dbReference>
<dbReference type="Pfam" id="PF00512">
    <property type="entry name" value="HisKA"/>
    <property type="match status" value="1"/>
</dbReference>
<evidence type="ECO:0000256" key="7">
    <source>
        <dbReference type="ARBA" id="ARBA00022777"/>
    </source>
</evidence>
<dbReference type="Gene3D" id="3.30.565.10">
    <property type="entry name" value="Histidine kinase-like ATPase, C-terminal domain"/>
    <property type="match status" value="1"/>
</dbReference>
<dbReference type="InterPro" id="IPR050428">
    <property type="entry name" value="TCS_sensor_his_kinase"/>
</dbReference>
<keyword evidence="5" id="KW-0808">Transferase</keyword>
<keyword evidence="7" id="KW-0418">Kinase</keyword>
<keyword evidence="9" id="KW-0902">Two-component regulatory system</keyword>
<dbReference type="CDD" id="cd06225">
    <property type="entry name" value="HAMP"/>
    <property type="match status" value="1"/>
</dbReference>
<proteinExistence type="predicted"/>
<evidence type="ECO:0000259" key="12">
    <source>
        <dbReference type="PROSITE" id="PS50885"/>
    </source>
</evidence>
<keyword evidence="4" id="KW-0597">Phosphoprotein</keyword>
<dbReference type="SMART" id="SM00387">
    <property type="entry name" value="HATPase_c"/>
    <property type="match status" value="1"/>
</dbReference>
<dbReference type="PROSITE" id="PS50109">
    <property type="entry name" value="HIS_KIN"/>
    <property type="match status" value="1"/>
</dbReference>
<dbReference type="InterPro" id="IPR003594">
    <property type="entry name" value="HATPase_dom"/>
</dbReference>
<comment type="subcellular location">
    <subcellularLocation>
        <location evidence="2">Cell membrane</location>
    </subcellularLocation>
</comment>
<dbReference type="Gene3D" id="6.10.340.10">
    <property type="match status" value="1"/>
</dbReference>
<feature type="transmembrane region" description="Helical" evidence="10">
    <location>
        <begin position="21"/>
        <end position="49"/>
    </location>
</feature>
<name>A0ABP8VWG1_9MICO</name>
<feature type="transmembrane region" description="Helical" evidence="10">
    <location>
        <begin position="108"/>
        <end position="132"/>
    </location>
</feature>
<keyword evidence="6 10" id="KW-0812">Transmembrane</keyword>
<dbReference type="InterPro" id="IPR003661">
    <property type="entry name" value="HisK_dim/P_dom"/>
</dbReference>
<feature type="domain" description="Histidine kinase" evidence="11">
    <location>
        <begin position="194"/>
        <end position="396"/>
    </location>
</feature>
<dbReference type="Proteomes" id="UP001501295">
    <property type="component" value="Unassembled WGS sequence"/>
</dbReference>
<dbReference type="SMART" id="SM00388">
    <property type="entry name" value="HisKA"/>
    <property type="match status" value="1"/>
</dbReference>
<evidence type="ECO:0000313" key="14">
    <source>
        <dbReference type="Proteomes" id="UP001501295"/>
    </source>
</evidence>
<evidence type="ECO:0000313" key="13">
    <source>
        <dbReference type="EMBL" id="GAA4672019.1"/>
    </source>
</evidence>
<evidence type="ECO:0000256" key="2">
    <source>
        <dbReference type="ARBA" id="ARBA00004236"/>
    </source>
</evidence>
<dbReference type="SUPFAM" id="SSF158472">
    <property type="entry name" value="HAMP domain-like"/>
    <property type="match status" value="1"/>
</dbReference>
<evidence type="ECO:0000256" key="9">
    <source>
        <dbReference type="ARBA" id="ARBA00023012"/>
    </source>
</evidence>
<dbReference type="SUPFAM" id="SSF47384">
    <property type="entry name" value="Homodimeric domain of signal transducing histidine kinase"/>
    <property type="match status" value="1"/>
</dbReference>